<organism evidence="1 2">
    <name type="scientific">Tepiditoga spiralis</name>
    <dbReference type="NCBI Taxonomy" id="2108365"/>
    <lineage>
        <taxon>Bacteria</taxon>
        <taxon>Thermotogati</taxon>
        <taxon>Thermotogota</taxon>
        <taxon>Thermotogae</taxon>
        <taxon>Petrotogales</taxon>
        <taxon>Petrotogaceae</taxon>
        <taxon>Tepiditoga</taxon>
    </lineage>
</organism>
<dbReference type="KEGG" id="ocy:OSSY52_02530"/>
<sequence length="44" mass="5161">MKPLTMYINEDIMIRLNYLVDVLGYEPEFVAKNYLKGLGLIKIK</sequence>
<dbReference type="Gene3D" id="3.40.190.10">
    <property type="entry name" value="Periplasmic binding protein-like II"/>
    <property type="match status" value="1"/>
</dbReference>
<dbReference type="InParanoid" id="A0A7G1G7X3"/>
<name>A0A7G1G7X3_9BACT</name>
<keyword evidence="2" id="KW-1185">Reference proteome</keyword>
<accession>A0A7G1G7X3</accession>
<protein>
    <submittedName>
        <fullName evidence="1">Uncharacterized protein</fullName>
    </submittedName>
</protein>
<evidence type="ECO:0000313" key="2">
    <source>
        <dbReference type="Proteomes" id="UP000516361"/>
    </source>
</evidence>
<dbReference type="AlphaFoldDB" id="A0A7G1G7X3"/>
<reference evidence="1 2" key="1">
    <citation type="submission" date="2018-06" db="EMBL/GenBank/DDBJ databases">
        <title>Genome sequencing of Oceanotoga sp. sy52.</title>
        <authorList>
            <person name="Mori K."/>
        </authorList>
    </citation>
    <scope>NUCLEOTIDE SEQUENCE [LARGE SCALE GENOMIC DNA]</scope>
    <source>
        <strain evidence="2">sy52</strain>
    </source>
</reference>
<dbReference type="Proteomes" id="UP000516361">
    <property type="component" value="Chromosome"/>
</dbReference>
<dbReference type="EMBL" id="AP018712">
    <property type="protein sequence ID" value="BBE30112.1"/>
    <property type="molecule type" value="Genomic_DNA"/>
</dbReference>
<proteinExistence type="predicted"/>
<gene>
    <name evidence="1" type="ORF">OSSY52_02530</name>
</gene>
<evidence type="ECO:0000313" key="1">
    <source>
        <dbReference type="EMBL" id="BBE30112.1"/>
    </source>
</evidence>